<accession>A0A9D1V9T4</accession>
<dbReference type="Proteomes" id="UP000823964">
    <property type="component" value="Unassembled WGS sequence"/>
</dbReference>
<evidence type="ECO:0000313" key="2">
    <source>
        <dbReference type="Proteomes" id="UP000823964"/>
    </source>
</evidence>
<dbReference type="AlphaFoldDB" id="A0A9D1V9T4"/>
<reference evidence="1" key="1">
    <citation type="journal article" date="2021" name="PeerJ">
        <title>Extensive microbial diversity within the chicken gut microbiome revealed by metagenomics and culture.</title>
        <authorList>
            <person name="Gilroy R."/>
            <person name="Ravi A."/>
            <person name="Getino M."/>
            <person name="Pursley I."/>
            <person name="Horton D.L."/>
            <person name="Alikhan N.F."/>
            <person name="Baker D."/>
            <person name="Gharbi K."/>
            <person name="Hall N."/>
            <person name="Watson M."/>
            <person name="Adriaenssens E.M."/>
            <person name="Foster-Nyarko E."/>
            <person name="Jarju S."/>
            <person name="Secka A."/>
            <person name="Antonio M."/>
            <person name="Oren A."/>
            <person name="Chaudhuri R.R."/>
            <person name="La Ragione R."/>
            <person name="Hildebrand F."/>
            <person name="Pallen M.J."/>
        </authorList>
    </citation>
    <scope>NUCLEOTIDE SEQUENCE</scope>
    <source>
        <strain evidence="1">14975</strain>
    </source>
</reference>
<dbReference type="EMBL" id="DXFQ01000014">
    <property type="protein sequence ID" value="HIX19187.1"/>
    <property type="molecule type" value="Genomic_DNA"/>
</dbReference>
<proteinExistence type="predicted"/>
<organism evidence="1 2">
    <name type="scientific">Candidatus Akkermansia intestinigallinarum</name>
    <dbReference type="NCBI Taxonomy" id="2838431"/>
    <lineage>
        <taxon>Bacteria</taxon>
        <taxon>Pseudomonadati</taxon>
        <taxon>Verrucomicrobiota</taxon>
        <taxon>Verrucomicrobiia</taxon>
        <taxon>Verrucomicrobiales</taxon>
        <taxon>Akkermansiaceae</taxon>
        <taxon>Akkermansia</taxon>
    </lineage>
</organism>
<gene>
    <name evidence="1" type="ORF">H9862_01125</name>
</gene>
<sequence>MSKVTLELTEGEMRDLAEMSAVVLALLGQVMQDMPAARSNAWQRLCVELLKAARGIPSIASDMEMNPECGYWYFRRPYVEEAYFSDLLDEYRDSVFWEELVLRVAQQSLEETMGREAVEVMSEDERRRRSSSMEKALWNEVTRHGIDRMLFMLPDNDA</sequence>
<reference evidence="1" key="2">
    <citation type="submission" date="2021-04" db="EMBL/GenBank/DDBJ databases">
        <authorList>
            <person name="Gilroy R."/>
        </authorList>
    </citation>
    <scope>NUCLEOTIDE SEQUENCE</scope>
    <source>
        <strain evidence="1">14975</strain>
    </source>
</reference>
<evidence type="ECO:0000313" key="1">
    <source>
        <dbReference type="EMBL" id="HIX19187.1"/>
    </source>
</evidence>
<name>A0A9D1V9T4_9BACT</name>
<protein>
    <submittedName>
        <fullName evidence="1">Uncharacterized protein</fullName>
    </submittedName>
</protein>
<comment type="caution">
    <text evidence="1">The sequence shown here is derived from an EMBL/GenBank/DDBJ whole genome shotgun (WGS) entry which is preliminary data.</text>
</comment>